<evidence type="ECO:0000313" key="4">
    <source>
        <dbReference type="Proteomes" id="UP000103899"/>
    </source>
</evidence>
<evidence type="ECO:0000313" key="3">
    <source>
        <dbReference type="EMBL" id="AFK83917.1"/>
    </source>
</evidence>
<proteinExistence type="inferred from homology"/>
<evidence type="ECO:0000256" key="2">
    <source>
        <dbReference type="SAM" id="MobiDB-lite"/>
    </source>
</evidence>
<dbReference type="RefSeq" id="YP_010797105.1">
    <property type="nucleotide sequence ID" value="NC_076129.1"/>
</dbReference>
<protein>
    <submittedName>
        <fullName evidence="3">B79</fullName>
    </submittedName>
</protein>
<feature type="compositionally biased region" description="Polar residues" evidence="2">
    <location>
        <begin position="12"/>
        <end position="28"/>
    </location>
</feature>
<organism evidence="3 4">
    <name type="scientific">miniopterid betaherpesvirus 1</name>
    <dbReference type="NCBI Taxonomy" id="3070189"/>
    <lineage>
        <taxon>Viruses</taxon>
        <taxon>Duplodnaviria</taxon>
        <taxon>Heunggongvirae</taxon>
        <taxon>Peploviricota</taxon>
        <taxon>Herviviricetes</taxon>
        <taxon>Herpesvirales</taxon>
        <taxon>Orthoherpesviridae</taxon>
        <taxon>Betaherpesvirinae</taxon>
        <taxon>Quwivirus</taxon>
        <taxon>Quwivirus miniopteridbeta1</taxon>
    </lineage>
</organism>
<evidence type="ECO:0000256" key="1">
    <source>
        <dbReference type="ARBA" id="ARBA00005714"/>
    </source>
</evidence>
<feature type="region of interest" description="Disordered" evidence="2">
    <location>
        <begin position="1"/>
        <end position="40"/>
    </location>
</feature>
<keyword evidence="4" id="KW-1185">Reference proteome</keyword>
<comment type="similarity">
    <text evidence="1">Belongs to the herpesviridae UL79 family.</text>
</comment>
<sequence length="328" mass="37459">MGRPEPLEHPNCSRTTDLGSTKSLSSGASPYRVRNPPTKIRSPSAAILPITAVYPPDSISFRHTKQMGGTVQVGRFSKLNRDSNLIMHITQLLAAGRPLNSLKLEELKIIKLTCLLIFNRGLECMLVRETLHNSGVSDNIILNRKTCPQYWLKLHGFLKNHPALFKEGRIYNELAAAEMSQVLTNSSYFHEIIHRFIGNETGMVIRLPTDLIRNGNFLFSLGAVYSHRFFRLISFFNRHWGVEEYEPVIRVICQKMWFFYLIAWGKLHVSNQAFSEQRTDHELGIFGFIIEDYRTFTGTLYQNPPTLTPSASKAIEKLTNVENLSILY</sequence>
<reference evidence="3 4" key="1">
    <citation type="journal article" date="2012" name="J. Virol.">
        <title>A Novel Bat Herpesvirus Encodes Homologues of Major Histocompatibility Complex Classes I and II, C-Type Lectin, and a Unique Family of Immune-Related Genes.</title>
        <authorList>
            <person name="Zhang H."/>
            <person name="Todd S."/>
            <person name="Tachedjian M."/>
            <person name="Barr J.A."/>
            <person name="Luo M."/>
            <person name="Yu M."/>
            <person name="Marsh G.A."/>
            <person name="Crameri G."/>
            <person name="Wang L.F."/>
        </authorList>
    </citation>
    <scope>NUCLEOTIDE SEQUENCE [LARGE SCALE GENOMIC DNA]</scope>
    <source>
        <strain evidence="3">B7D8</strain>
    </source>
</reference>
<dbReference type="KEGG" id="vg:80534808"/>
<dbReference type="EMBL" id="JQ805139">
    <property type="protein sequence ID" value="AFK83917.1"/>
    <property type="molecule type" value="Genomic_DNA"/>
</dbReference>
<dbReference type="GeneID" id="80534808"/>
<dbReference type="Pfam" id="PF03049">
    <property type="entry name" value="Herpes_UL79"/>
    <property type="match status" value="1"/>
</dbReference>
<accession>I3VQ73</accession>
<name>I3VQ73_9BETA</name>
<dbReference type="InterPro" id="IPR004290">
    <property type="entry name" value="Herpes_UL79"/>
</dbReference>
<dbReference type="Proteomes" id="UP000103899">
    <property type="component" value="Segment"/>
</dbReference>